<accession>A0AAP2DJA6</accession>
<comment type="similarity">
    <text evidence="1">Belongs to the glycosyltransferase 2 family.</text>
</comment>
<evidence type="ECO:0000313" key="5">
    <source>
        <dbReference type="EMBL" id="MBT1697398.1"/>
    </source>
</evidence>
<dbReference type="Gene3D" id="3.90.550.10">
    <property type="entry name" value="Spore Coat Polysaccharide Biosynthesis Protein SpsA, Chain A"/>
    <property type="match status" value="1"/>
</dbReference>
<reference evidence="5 6" key="1">
    <citation type="submission" date="2021-05" db="EMBL/GenBank/DDBJ databases">
        <title>A Polyphasic approach of four new species of the genus Ohtaekwangia: Ohtaekwangia histidinii sp. nov., Ohtaekwangia cretensis sp. nov., Ohtaekwangia indiensis sp. nov., Ohtaekwangia reichenbachii sp. nov. from diverse environment.</title>
        <authorList>
            <person name="Octaviana S."/>
        </authorList>
    </citation>
    <scope>NUCLEOTIDE SEQUENCE [LARGE SCALE GENOMIC DNA]</scope>
    <source>
        <strain evidence="5 6">PWU4</strain>
    </source>
</reference>
<dbReference type="EMBL" id="JAHESF010000009">
    <property type="protein sequence ID" value="MBT1697398.1"/>
    <property type="molecule type" value="Genomic_DNA"/>
</dbReference>
<evidence type="ECO:0000259" key="4">
    <source>
        <dbReference type="Pfam" id="PF00535"/>
    </source>
</evidence>
<dbReference type="InterPro" id="IPR001173">
    <property type="entry name" value="Glyco_trans_2-like"/>
</dbReference>
<keyword evidence="3" id="KW-0808">Transferase</keyword>
<keyword evidence="2" id="KW-0328">Glycosyltransferase</keyword>
<sequence length="304" mass="34654">MSAQPSRVSVITINYNQANVTGALLESLRKVTYPDVEVIVVDNFSVEDPTEYITKHFPEVKFIRSDKNLGFAGGNNLGIEAATGEYLLFLNNDTEVDPGFLEPLVELFKTHPDAGAASSKILYYNSGGVIQYAGSTCVNPFTGRNKRVGFMEKDQGQHDTLRQTDLAHGAAMMVPRKVIEKAGMMPDFFFLYYEEIDWCESIKKAGYKIYFVPGSRVYHKESMSVGKNSTIKTYYMTRNRLLFMRRHTSGMKKIFWMIFFLLVSLPKNTLTYLLQRDAEHGRAFWKGLMWNLTHQANGQKVKYP</sequence>
<proteinExistence type="inferred from homology"/>
<dbReference type="PANTHER" id="PTHR43179:SF12">
    <property type="entry name" value="GALACTOFURANOSYLTRANSFERASE GLFT2"/>
    <property type="match status" value="1"/>
</dbReference>
<dbReference type="InterPro" id="IPR029044">
    <property type="entry name" value="Nucleotide-diphossugar_trans"/>
</dbReference>
<evidence type="ECO:0000256" key="2">
    <source>
        <dbReference type="ARBA" id="ARBA00022676"/>
    </source>
</evidence>
<feature type="domain" description="Glycosyltransferase 2-like" evidence="4">
    <location>
        <begin position="9"/>
        <end position="180"/>
    </location>
</feature>
<dbReference type="Proteomes" id="UP001319200">
    <property type="component" value="Unassembled WGS sequence"/>
</dbReference>
<evidence type="ECO:0000256" key="3">
    <source>
        <dbReference type="ARBA" id="ARBA00022679"/>
    </source>
</evidence>
<dbReference type="GO" id="GO:0016757">
    <property type="term" value="F:glycosyltransferase activity"/>
    <property type="evidence" value="ECO:0007669"/>
    <property type="project" value="UniProtKB-KW"/>
</dbReference>
<organism evidence="5 6">
    <name type="scientific">Chryseosolibacter histidini</name>
    <dbReference type="NCBI Taxonomy" id="2782349"/>
    <lineage>
        <taxon>Bacteria</taxon>
        <taxon>Pseudomonadati</taxon>
        <taxon>Bacteroidota</taxon>
        <taxon>Cytophagia</taxon>
        <taxon>Cytophagales</taxon>
        <taxon>Chryseotaleaceae</taxon>
        <taxon>Chryseosolibacter</taxon>
    </lineage>
</organism>
<dbReference type="CDD" id="cd04186">
    <property type="entry name" value="GT_2_like_c"/>
    <property type="match status" value="1"/>
</dbReference>
<dbReference type="RefSeq" id="WP_254163268.1">
    <property type="nucleotide sequence ID" value="NZ_JAHESF010000009.1"/>
</dbReference>
<dbReference type="SUPFAM" id="SSF53448">
    <property type="entry name" value="Nucleotide-diphospho-sugar transferases"/>
    <property type="match status" value="1"/>
</dbReference>
<dbReference type="PANTHER" id="PTHR43179">
    <property type="entry name" value="RHAMNOSYLTRANSFERASE WBBL"/>
    <property type="match status" value="1"/>
</dbReference>
<name>A0AAP2DJA6_9BACT</name>
<keyword evidence="6" id="KW-1185">Reference proteome</keyword>
<dbReference type="AlphaFoldDB" id="A0AAP2DJA6"/>
<evidence type="ECO:0000256" key="1">
    <source>
        <dbReference type="ARBA" id="ARBA00006739"/>
    </source>
</evidence>
<protein>
    <submittedName>
        <fullName evidence="5">Glycosyltransferase family 2 protein</fullName>
    </submittedName>
</protein>
<dbReference type="Pfam" id="PF00535">
    <property type="entry name" value="Glycos_transf_2"/>
    <property type="match status" value="1"/>
</dbReference>
<gene>
    <name evidence="5" type="ORF">KK083_10960</name>
</gene>
<comment type="caution">
    <text evidence="5">The sequence shown here is derived from an EMBL/GenBank/DDBJ whole genome shotgun (WGS) entry which is preliminary data.</text>
</comment>
<evidence type="ECO:0000313" key="6">
    <source>
        <dbReference type="Proteomes" id="UP001319200"/>
    </source>
</evidence>